<name>A0A0B2V2A4_TOXCA</name>
<dbReference type="STRING" id="6265.A0A0B2V2A4"/>
<keyword evidence="3" id="KW-1185">Reference proteome</keyword>
<keyword evidence="2" id="KW-0675">Receptor</keyword>
<dbReference type="OrthoDB" id="5977230at2759"/>
<dbReference type="Proteomes" id="UP000031036">
    <property type="component" value="Unassembled WGS sequence"/>
</dbReference>
<sequence length="321" mass="35925">MLPNLIGAYMLLKMIIAMPLNCEQSSSLLDEEQIELPIDHVERPCVKVSPNVDDCFVYDKRLLASTIEQALHTFPDLSSYDFDNEPLIDAEEFTPTSSKDSVLLSSQKMRNYSSEAEYSCKSAECLSCKQVVIEAFTTANMKPSHLDDQRSRSLLANASLCEQILFRKFGHRNFGNIVTSSSTIPSLEIDPPNHRLQAVNNNSLHTPVLGQAMSFGRSYKKGNEIEKGWAGLCSLSWQWRLLPAVYFPRVINEVACDNNDLSCLGGKGSCRPVYQPISVFRNNGTKQKPHWIAESVDRIASCECRVRMGLHFAAAKLNGRL</sequence>
<dbReference type="SUPFAM" id="SSF57501">
    <property type="entry name" value="Cystine-knot cytokines"/>
    <property type="match status" value="1"/>
</dbReference>
<evidence type="ECO:0000256" key="1">
    <source>
        <dbReference type="SAM" id="SignalP"/>
    </source>
</evidence>
<dbReference type="PANTHER" id="PTHR33995">
    <property type="entry name" value="PROTEIN CBG18546"/>
    <property type="match status" value="1"/>
</dbReference>
<feature type="signal peptide" evidence="1">
    <location>
        <begin position="1"/>
        <end position="17"/>
    </location>
</feature>
<evidence type="ECO:0000313" key="2">
    <source>
        <dbReference type="EMBL" id="KHN75614.1"/>
    </source>
</evidence>
<organism evidence="2 3">
    <name type="scientific">Toxocara canis</name>
    <name type="common">Canine roundworm</name>
    <dbReference type="NCBI Taxonomy" id="6265"/>
    <lineage>
        <taxon>Eukaryota</taxon>
        <taxon>Metazoa</taxon>
        <taxon>Ecdysozoa</taxon>
        <taxon>Nematoda</taxon>
        <taxon>Chromadorea</taxon>
        <taxon>Rhabditida</taxon>
        <taxon>Spirurina</taxon>
        <taxon>Ascaridomorpha</taxon>
        <taxon>Ascaridoidea</taxon>
        <taxon>Toxocaridae</taxon>
        <taxon>Toxocara</taxon>
    </lineage>
</organism>
<dbReference type="EMBL" id="JPKZ01002647">
    <property type="protein sequence ID" value="KHN75614.1"/>
    <property type="molecule type" value="Genomic_DNA"/>
</dbReference>
<dbReference type="AlphaFoldDB" id="A0A0B2V2A4"/>
<evidence type="ECO:0000313" key="3">
    <source>
        <dbReference type="Proteomes" id="UP000031036"/>
    </source>
</evidence>
<protein>
    <submittedName>
        <fullName evidence="2">Putative G-protein coupled receptor C02B8.5</fullName>
    </submittedName>
</protein>
<dbReference type="InterPro" id="IPR029034">
    <property type="entry name" value="Cystine-knot_cytokine"/>
</dbReference>
<feature type="chain" id="PRO_5002095233" evidence="1">
    <location>
        <begin position="18"/>
        <end position="321"/>
    </location>
</feature>
<keyword evidence="1" id="KW-0732">Signal</keyword>
<comment type="caution">
    <text evidence="2">The sequence shown here is derived from an EMBL/GenBank/DDBJ whole genome shotgun (WGS) entry which is preliminary data.</text>
</comment>
<reference evidence="2 3" key="1">
    <citation type="submission" date="2014-11" db="EMBL/GenBank/DDBJ databases">
        <title>Genetic blueprint of the zoonotic pathogen Toxocara canis.</title>
        <authorList>
            <person name="Zhu X.-Q."/>
            <person name="Korhonen P.K."/>
            <person name="Cai H."/>
            <person name="Young N.D."/>
            <person name="Nejsum P."/>
            <person name="von Samson-Himmelstjerna G."/>
            <person name="Boag P.R."/>
            <person name="Tan P."/>
            <person name="Li Q."/>
            <person name="Min J."/>
            <person name="Yang Y."/>
            <person name="Wang X."/>
            <person name="Fang X."/>
            <person name="Hall R.S."/>
            <person name="Hofmann A."/>
            <person name="Sternberg P.W."/>
            <person name="Jex A.R."/>
            <person name="Gasser R.B."/>
        </authorList>
    </citation>
    <scope>NUCLEOTIDE SEQUENCE [LARGE SCALE GENOMIC DNA]</scope>
    <source>
        <strain evidence="2">PN_DK_2014</strain>
    </source>
</reference>
<dbReference type="PANTHER" id="PTHR33995:SF12">
    <property type="entry name" value="CPW-WPC DOMAIN-CONTAINING PROTEIN"/>
    <property type="match status" value="1"/>
</dbReference>
<proteinExistence type="predicted"/>
<accession>A0A0B2V2A4</accession>
<gene>
    <name evidence="2" type="primary">C02B8.5</name>
    <name evidence="2" type="ORF">Tcan_07334</name>
</gene>